<feature type="compositionally biased region" description="Polar residues" evidence="1">
    <location>
        <begin position="174"/>
        <end position="185"/>
    </location>
</feature>
<feature type="compositionally biased region" description="Polar residues" evidence="1">
    <location>
        <begin position="346"/>
        <end position="358"/>
    </location>
</feature>
<dbReference type="RefSeq" id="XP_067757632.1">
    <property type="nucleotide sequence ID" value="XM_067901926.1"/>
</dbReference>
<evidence type="ECO:0000313" key="2">
    <source>
        <dbReference type="EMBL" id="KAG5506470.1"/>
    </source>
</evidence>
<feature type="compositionally biased region" description="Polar residues" evidence="1">
    <location>
        <begin position="632"/>
        <end position="651"/>
    </location>
</feature>
<feature type="compositionally biased region" description="Low complexity" evidence="1">
    <location>
        <begin position="578"/>
        <end position="589"/>
    </location>
</feature>
<sequence>MFGMPVPKSNNGDVGSGGYQYGEYDGVMDVEAILHTTPGAPPTPTVSPDIADCDAGGYGNYVSLHSDTRSGSAATPLARGAPRKPTRVSAGSAQNGDNETIMLSSTATTPRFAGAVADNNPDGAAPSTRHNTRKPMQTDDVVHLPAIGNQQPARKKTSDTFPTRVRAAAPAQDPSKSVTTPTHNGYSRAVGAGAKSVTSVGNLDSLPVPVESYGAIASNHYNGSTTTGTHRPPYHAPPLSPVSTQRRHEANDLNGTKATGNNTIGSSIGASSQDNSKRHQAATSETAQRGDSAGMDEVDYTRGHGEKRIAAHNTAGSSSGDGNSSASKTNGWVKEEARRLDGIACSSPSPRKTATPPASSDPRGPRDAVKNSFRSRNVAQLVASQFPQERMRDKTNQSNSNANSSSSGGGDLEMIRNDHAKVNTSPAPVAPKPHVWTGDYEMVSSSGVGSADLSVVQMPKVGTSRPFANGFKPSTDVGGNIINTRSSAKSIARTATQTFHPPPSEVESSTPGNGSTSPTESAITPVRRVFTRPQKPASSSCGAAVQTGRNTSPPPHAPPMQPPTSPTTAATGNPLSPSDSMPHSAAGSSSPPPARVPLASGVAALAARGDKQPSSLHTSSASHRRIMNAVDTSQQSLIHSRSTEEQVSLTHRSSEGPSHDSASASGMGLPYTDERRAALEAWADVPVLTVTIRGQTPTPIQNAREEAKMCACPANAQQMYPPVNGQGRQEVAGEPCDMNYDVHNVVVQLRHRNRPLMMNYPPRLPLEMDMRPRLRRQRTPRSFYGNRMPHVGDAWFREALKDVATVKSPDLESLEKREEAEFIRNGGDPATRRNRYGQANKPHAQQQQQQQQQRQRPPQQRGSGGADAGAEIDVMNRNALRMEQAAS</sequence>
<dbReference type="KEGG" id="phet:94292003"/>
<dbReference type="EMBL" id="JAFJZO010000020">
    <property type="protein sequence ID" value="KAG5506470.1"/>
    <property type="molecule type" value="Genomic_DNA"/>
</dbReference>
<evidence type="ECO:0000256" key="1">
    <source>
        <dbReference type="SAM" id="MobiDB-lite"/>
    </source>
</evidence>
<dbReference type="GeneID" id="94292003"/>
<feature type="region of interest" description="Disordered" evidence="1">
    <location>
        <begin position="606"/>
        <end position="625"/>
    </location>
</feature>
<feature type="compositionally biased region" description="Basic and acidic residues" evidence="1">
    <location>
        <begin position="810"/>
        <end position="822"/>
    </location>
</feature>
<feature type="compositionally biased region" description="Polar residues" evidence="1">
    <location>
        <begin position="372"/>
        <end position="387"/>
    </location>
</feature>
<feature type="compositionally biased region" description="Polar residues" evidence="1">
    <location>
        <begin position="490"/>
        <end position="499"/>
    </location>
</feature>
<feature type="compositionally biased region" description="Polar residues" evidence="1">
    <location>
        <begin position="253"/>
        <end position="274"/>
    </location>
</feature>
<feature type="region of interest" description="Disordered" evidence="1">
    <location>
        <begin position="490"/>
        <end position="597"/>
    </location>
</feature>
<feature type="compositionally biased region" description="Pro residues" evidence="1">
    <location>
        <begin position="552"/>
        <end position="565"/>
    </location>
</feature>
<feature type="region of interest" description="Disordered" evidence="1">
    <location>
        <begin position="221"/>
        <end position="299"/>
    </location>
</feature>
<dbReference type="Proteomes" id="UP000674318">
    <property type="component" value="Unassembled WGS sequence"/>
</dbReference>
<evidence type="ECO:0000313" key="3">
    <source>
        <dbReference type="Proteomes" id="UP000674318"/>
    </source>
</evidence>
<accession>A0A836IWP9</accession>
<feature type="region of interest" description="Disordered" evidence="1">
    <location>
        <begin position="167"/>
        <end position="189"/>
    </location>
</feature>
<name>A0A836IWP9_9TRYP</name>
<dbReference type="AlphaFoldDB" id="A0A836IWP9"/>
<feature type="compositionally biased region" description="Low complexity" evidence="1">
    <location>
        <begin position="315"/>
        <end position="327"/>
    </location>
</feature>
<feature type="compositionally biased region" description="Low complexity" evidence="1">
    <location>
        <begin position="845"/>
        <end position="861"/>
    </location>
</feature>
<feature type="compositionally biased region" description="Polar residues" evidence="1">
    <location>
        <begin position="612"/>
        <end position="621"/>
    </location>
</feature>
<reference evidence="2 3" key="1">
    <citation type="submission" date="2021-02" db="EMBL/GenBank/DDBJ databases">
        <title>Porcisia hertigi Genome sequencing and assembly.</title>
        <authorList>
            <person name="Almutairi H."/>
            <person name="Gatherer D."/>
        </authorList>
    </citation>
    <scope>NUCLEOTIDE SEQUENCE [LARGE SCALE GENOMIC DNA]</scope>
    <source>
        <strain evidence="2 3">C119</strain>
    </source>
</reference>
<feature type="compositionally biased region" description="Low complexity" evidence="1">
    <location>
        <begin position="507"/>
        <end position="521"/>
    </location>
</feature>
<feature type="region of interest" description="Disordered" evidence="1">
    <location>
        <begin position="632"/>
        <end position="669"/>
    </location>
</feature>
<dbReference type="OrthoDB" id="265495at2759"/>
<keyword evidence="3" id="KW-1185">Reference proteome</keyword>
<proteinExistence type="predicted"/>
<feature type="region of interest" description="Disordered" evidence="1">
    <location>
        <begin position="68"/>
        <end position="97"/>
    </location>
</feature>
<comment type="caution">
    <text evidence="2">The sequence shown here is derived from an EMBL/GenBank/DDBJ whole genome shotgun (WGS) entry which is preliminary data.</text>
</comment>
<gene>
    <name evidence="2" type="ORF">JKF63_05973</name>
</gene>
<feature type="region of interest" description="Disordered" evidence="1">
    <location>
        <begin position="810"/>
        <end position="887"/>
    </location>
</feature>
<feature type="region of interest" description="Disordered" evidence="1">
    <location>
        <begin position="311"/>
        <end position="414"/>
    </location>
</feature>
<protein>
    <submittedName>
        <fullName evidence="2">Uncharacterized protein</fullName>
    </submittedName>
</protein>
<organism evidence="2 3">
    <name type="scientific">Porcisia hertigi</name>
    <dbReference type="NCBI Taxonomy" id="2761500"/>
    <lineage>
        <taxon>Eukaryota</taxon>
        <taxon>Discoba</taxon>
        <taxon>Euglenozoa</taxon>
        <taxon>Kinetoplastea</taxon>
        <taxon>Metakinetoplastina</taxon>
        <taxon>Trypanosomatida</taxon>
        <taxon>Trypanosomatidae</taxon>
        <taxon>Leishmaniinae</taxon>
        <taxon>Porcisia</taxon>
    </lineage>
</organism>